<evidence type="ECO:0000313" key="2">
    <source>
        <dbReference type="Proteomes" id="UP000198864"/>
    </source>
</evidence>
<dbReference type="RefSeq" id="WP_167362504.1">
    <property type="nucleotide sequence ID" value="NZ_FMCR01000007.1"/>
</dbReference>
<name>A0A1C4ZXD8_9ACTN</name>
<dbReference type="STRING" id="285676.GA0070561_5961"/>
<sequence>MADDPEELAQVNAVRINDSGELEFFDGQRWLPYTDLPDDGNGPLGVVFRDDPR</sequence>
<dbReference type="EMBL" id="FMCR01000007">
    <property type="protein sequence ID" value="SCF37623.1"/>
    <property type="molecule type" value="Genomic_DNA"/>
</dbReference>
<organism evidence="1 2">
    <name type="scientific">Micromonospora saelicesensis</name>
    <dbReference type="NCBI Taxonomy" id="285676"/>
    <lineage>
        <taxon>Bacteria</taxon>
        <taxon>Bacillati</taxon>
        <taxon>Actinomycetota</taxon>
        <taxon>Actinomycetes</taxon>
        <taxon>Micromonosporales</taxon>
        <taxon>Micromonosporaceae</taxon>
        <taxon>Micromonospora</taxon>
    </lineage>
</organism>
<proteinExistence type="predicted"/>
<protein>
    <submittedName>
        <fullName evidence="1">Uncharacterized protein</fullName>
    </submittedName>
</protein>
<evidence type="ECO:0000313" key="1">
    <source>
        <dbReference type="EMBL" id="SCF37623.1"/>
    </source>
</evidence>
<dbReference type="AlphaFoldDB" id="A0A1C4ZXD8"/>
<reference evidence="1 2" key="1">
    <citation type="submission" date="2016-06" db="EMBL/GenBank/DDBJ databases">
        <authorList>
            <person name="Kjaerup R.B."/>
            <person name="Dalgaard T.S."/>
            <person name="Juul-Madsen H.R."/>
        </authorList>
    </citation>
    <scope>NUCLEOTIDE SEQUENCE [LARGE SCALE GENOMIC DNA]</scope>
    <source>
        <strain evidence="1 2">DSM 44871</strain>
    </source>
</reference>
<gene>
    <name evidence="1" type="ORF">GA0070561_5961</name>
</gene>
<accession>A0A1C4ZXD8</accession>
<dbReference type="Proteomes" id="UP000198864">
    <property type="component" value="Unassembled WGS sequence"/>
</dbReference>